<dbReference type="Gene3D" id="3.40.50.360">
    <property type="match status" value="1"/>
</dbReference>
<dbReference type="Proteomes" id="UP000061569">
    <property type="component" value="Chromosome"/>
</dbReference>
<dbReference type="OrthoDB" id="9812295at2"/>
<dbReference type="GO" id="GO:0010181">
    <property type="term" value="F:FMN binding"/>
    <property type="evidence" value="ECO:0007669"/>
    <property type="project" value="TreeGrafter"/>
</dbReference>
<accession>A0A0S2DM84</accession>
<dbReference type="InterPro" id="IPR029039">
    <property type="entry name" value="Flavoprotein-like_sf"/>
</dbReference>
<dbReference type="SUPFAM" id="SSF52218">
    <property type="entry name" value="Flavoproteins"/>
    <property type="match status" value="1"/>
</dbReference>
<dbReference type="Pfam" id="PF03358">
    <property type="entry name" value="FMN_red"/>
    <property type="match status" value="1"/>
</dbReference>
<organism evidence="3 4">
    <name type="scientific">Lysobacter enzymogenes</name>
    <dbReference type="NCBI Taxonomy" id="69"/>
    <lineage>
        <taxon>Bacteria</taxon>
        <taxon>Pseudomonadati</taxon>
        <taxon>Pseudomonadota</taxon>
        <taxon>Gammaproteobacteria</taxon>
        <taxon>Lysobacterales</taxon>
        <taxon>Lysobacteraceae</taxon>
        <taxon>Lysobacter</taxon>
    </lineage>
</organism>
<keyword evidence="2" id="KW-0288">FMN</keyword>
<dbReference type="PANTHER" id="PTHR30543:SF21">
    <property type="entry name" value="NAD(P)H-DEPENDENT FMN REDUCTASE LOT6"/>
    <property type="match status" value="1"/>
</dbReference>
<dbReference type="KEGG" id="lez:GLE_4369"/>
<dbReference type="InterPro" id="IPR050712">
    <property type="entry name" value="NAD(P)H-dep_reductase"/>
</dbReference>
<evidence type="ECO:0000313" key="3">
    <source>
        <dbReference type="EMBL" id="ALN59710.1"/>
    </source>
</evidence>
<dbReference type="GO" id="GO:0016491">
    <property type="term" value="F:oxidoreductase activity"/>
    <property type="evidence" value="ECO:0007669"/>
    <property type="project" value="InterPro"/>
</dbReference>
<dbReference type="InterPro" id="IPR005025">
    <property type="entry name" value="FMN_Rdtase-like_dom"/>
</dbReference>
<dbReference type="AlphaFoldDB" id="A0A0S2DM84"/>
<evidence type="ECO:0000256" key="1">
    <source>
        <dbReference type="ARBA" id="ARBA00001917"/>
    </source>
</evidence>
<sequence length="195" mass="21663">MASNLRLALVYGSAREGRFCDVVGEWAQRRIARHGGFDVDRIDPVEWPLSGRPSRADEAQLQQLRQRLHAADAFVVVTPEYNHGYPAALKALIDACYEPWRAKPVAFVSYGASSGGLRAIEQLRQVFGELHAATLRDGVCLAHAWRQFGPDGELREPQAAHAAMDTALARLRWWALALRNARETMPYELATEAAA</sequence>
<gene>
    <name evidence="3" type="ORF">GLE_4369</name>
</gene>
<comment type="cofactor">
    <cofactor evidence="1">
        <name>FMN</name>
        <dbReference type="ChEBI" id="CHEBI:58210"/>
    </cofactor>
</comment>
<dbReference type="PANTHER" id="PTHR30543">
    <property type="entry name" value="CHROMATE REDUCTASE"/>
    <property type="match status" value="1"/>
</dbReference>
<evidence type="ECO:0000313" key="4">
    <source>
        <dbReference type="Proteomes" id="UP000061569"/>
    </source>
</evidence>
<dbReference type="GO" id="GO:0005829">
    <property type="term" value="C:cytosol"/>
    <property type="evidence" value="ECO:0007669"/>
    <property type="project" value="TreeGrafter"/>
</dbReference>
<dbReference type="PATRIC" id="fig|69.6.peg.4308"/>
<keyword evidence="2" id="KW-0285">Flavoprotein</keyword>
<proteinExistence type="predicted"/>
<protein>
    <submittedName>
        <fullName evidence="3">NADPH-dependent fmn reductase</fullName>
    </submittedName>
</protein>
<name>A0A0S2DM84_LYSEN</name>
<reference evidence="3 4" key="1">
    <citation type="submission" date="2015-11" db="EMBL/GenBank/DDBJ databases">
        <title>Genome sequences of Lysobacter enzymogenes strain C3 and Lysobacter antibioticus ATCC 29479.</title>
        <authorList>
            <person name="Kobayashi D.Y."/>
        </authorList>
    </citation>
    <scope>NUCLEOTIDE SEQUENCE [LARGE SCALE GENOMIC DNA]</scope>
    <source>
        <strain evidence="3 4">C3</strain>
    </source>
</reference>
<dbReference type="EMBL" id="CP013140">
    <property type="protein sequence ID" value="ALN59710.1"/>
    <property type="molecule type" value="Genomic_DNA"/>
</dbReference>
<evidence type="ECO:0000256" key="2">
    <source>
        <dbReference type="ARBA" id="ARBA00022643"/>
    </source>
</evidence>
<dbReference type="STRING" id="69.GLE_4369"/>